<protein>
    <submittedName>
        <fullName evidence="2">Putative secreted protein</fullName>
    </submittedName>
</protein>
<sequence length="73" mass="8508">MFIGFLVGVPIFRFMRGQWVLGSLVDHTQEIYVASGTSCRYFEHELSTRPECPQSAAYDLRTFLKAAKRRKRH</sequence>
<evidence type="ECO:0000313" key="2">
    <source>
        <dbReference type="EMBL" id="MXU83060.1"/>
    </source>
</evidence>
<evidence type="ECO:0000256" key="1">
    <source>
        <dbReference type="SAM" id="SignalP"/>
    </source>
</evidence>
<accession>A0A6B0U2W5</accession>
<dbReference type="AlphaFoldDB" id="A0A6B0U2W5"/>
<name>A0A6B0U2W5_IXORI</name>
<proteinExistence type="predicted"/>
<feature type="chain" id="PRO_5025590517" evidence="1">
    <location>
        <begin position="18"/>
        <end position="73"/>
    </location>
</feature>
<reference evidence="2" key="1">
    <citation type="submission" date="2019-12" db="EMBL/GenBank/DDBJ databases">
        <title>An insight into the sialome of adult female Ixodes ricinus ticks feeding for 6 days.</title>
        <authorList>
            <person name="Perner J."/>
            <person name="Ribeiro J.M.C."/>
        </authorList>
    </citation>
    <scope>NUCLEOTIDE SEQUENCE</scope>
    <source>
        <strain evidence="2">Semi-engorged</strain>
        <tissue evidence="2">Salivary glands</tissue>
    </source>
</reference>
<keyword evidence="1" id="KW-0732">Signal</keyword>
<organism evidence="2">
    <name type="scientific">Ixodes ricinus</name>
    <name type="common">Common tick</name>
    <name type="synonym">Acarus ricinus</name>
    <dbReference type="NCBI Taxonomy" id="34613"/>
    <lineage>
        <taxon>Eukaryota</taxon>
        <taxon>Metazoa</taxon>
        <taxon>Ecdysozoa</taxon>
        <taxon>Arthropoda</taxon>
        <taxon>Chelicerata</taxon>
        <taxon>Arachnida</taxon>
        <taxon>Acari</taxon>
        <taxon>Parasitiformes</taxon>
        <taxon>Ixodida</taxon>
        <taxon>Ixodoidea</taxon>
        <taxon>Ixodidae</taxon>
        <taxon>Ixodinae</taxon>
        <taxon>Ixodes</taxon>
    </lineage>
</organism>
<dbReference type="EMBL" id="GIFC01000977">
    <property type="protein sequence ID" value="MXU83060.1"/>
    <property type="molecule type" value="Transcribed_RNA"/>
</dbReference>
<feature type="signal peptide" evidence="1">
    <location>
        <begin position="1"/>
        <end position="17"/>
    </location>
</feature>